<evidence type="ECO:0000256" key="1">
    <source>
        <dbReference type="ARBA" id="ARBA00007447"/>
    </source>
</evidence>
<protein>
    <submittedName>
        <fullName evidence="13">Cathepsin d</fullName>
    </submittedName>
</protein>
<keyword evidence="14" id="KW-1185">Reference proteome</keyword>
<evidence type="ECO:0000313" key="13">
    <source>
        <dbReference type="EMBL" id="GFO19117.1"/>
    </source>
</evidence>
<feature type="signal peptide" evidence="11">
    <location>
        <begin position="1"/>
        <end position="17"/>
    </location>
</feature>
<evidence type="ECO:0000259" key="12">
    <source>
        <dbReference type="PROSITE" id="PS51767"/>
    </source>
</evidence>
<feature type="active site" evidence="8">
    <location>
        <position position="270"/>
    </location>
</feature>
<evidence type="ECO:0000256" key="10">
    <source>
        <dbReference type="RuleBase" id="RU000454"/>
    </source>
</evidence>
<evidence type="ECO:0000256" key="5">
    <source>
        <dbReference type="ARBA" id="ARBA00022801"/>
    </source>
</evidence>
<sequence>MQLYTLTLTCVCATVSCRVPLYRVQSPRERYASLGLQIVALKQKYQVKVFNAPEPLTNYLDAQYYGPIQIGTPGQPFNVIFDTGSSNLWVPSVHCHITDIACLIHNKYNNGKSSTYVKNGKPFEIQYGTGSLTGFLSTDTVTIAGLAVKNQTFAEAVSQPGITFIAARFDGILGMGYPSISVDNVPTVFGNMVAQKLVPAPVFSFYLNRDPTASAGGELTLGGNDPAHFTGNFTLLNVTTKGYWQFKMDGVSVDGSSSAYCKGGCGAIADTGTSLLGGPTAEIASINKEIGATPAIGGEYIVDCAQIDQMPNVTFTLSGNAFVLTPKEYVLKVTQQGQTQCLSGFLGLDVPPPRGPLWILGDVFIGTFYTQFDMGNNQVGFAQAK</sequence>
<dbReference type="InterPro" id="IPR001461">
    <property type="entry name" value="Aspartic_peptidase_A1"/>
</dbReference>
<evidence type="ECO:0000256" key="6">
    <source>
        <dbReference type="ARBA" id="ARBA00023157"/>
    </source>
</evidence>
<keyword evidence="3 11" id="KW-0732">Signal</keyword>
<dbReference type="Pfam" id="PF00026">
    <property type="entry name" value="Asp"/>
    <property type="match status" value="1"/>
</dbReference>
<reference evidence="13 14" key="1">
    <citation type="journal article" date="2021" name="Elife">
        <title>Chloroplast acquisition without the gene transfer in kleptoplastic sea slugs, Plakobranchus ocellatus.</title>
        <authorList>
            <person name="Maeda T."/>
            <person name="Takahashi S."/>
            <person name="Yoshida T."/>
            <person name="Shimamura S."/>
            <person name="Takaki Y."/>
            <person name="Nagai Y."/>
            <person name="Toyoda A."/>
            <person name="Suzuki Y."/>
            <person name="Arimoto A."/>
            <person name="Ishii H."/>
            <person name="Satoh N."/>
            <person name="Nishiyama T."/>
            <person name="Hasebe M."/>
            <person name="Maruyama T."/>
            <person name="Minagawa J."/>
            <person name="Obokata J."/>
            <person name="Shigenobu S."/>
        </authorList>
    </citation>
    <scope>NUCLEOTIDE SEQUENCE [LARGE SCALE GENOMIC DNA]</scope>
</reference>
<comment type="caution">
    <text evidence="13">The sequence shown here is derived from an EMBL/GenBank/DDBJ whole genome shotgun (WGS) entry which is preliminary data.</text>
</comment>
<dbReference type="PRINTS" id="PR00792">
    <property type="entry name" value="PEPSIN"/>
</dbReference>
<keyword evidence="4 10" id="KW-0064">Aspartyl protease</keyword>
<evidence type="ECO:0000256" key="7">
    <source>
        <dbReference type="ARBA" id="ARBA00023180"/>
    </source>
</evidence>
<keyword evidence="5 10" id="KW-0378">Hydrolase</keyword>
<evidence type="ECO:0000256" key="2">
    <source>
        <dbReference type="ARBA" id="ARBA00022670"/>
    </source>
</evidence>
<evidence type="ECO:0000256" key="11">
    <source>
        <dbReference type="SAM" id="SignalP"/>
    </source>
</evidence>
<feature type="domain" description="Peptidase A1" evidence="12">
    <location>
        <begin position="64"/>
        <end position="382"/>
    </location>
</feature>
<evidence type="ECO:0000256" key="3">
    <source>
        <dbReference type="ARBA" id="ARBA00022729"/>
    </source>
</evidence>
<evidence type="ECO:0000256" key="9">
    <source>
        <dbReference type="PIRSR" id="PIRSR601461-2"/>
    </source>
</evidence>
<keyword evidence="6 9" id="KW-1015">Disulfide bond</keyword>
<dbReference type="GO" id="GO:0004190">
    <property type="term" value="F:aspartic-type endopeptidase activity"/>
    <property type="evidence" value="ECO:0007669"/>
    <property type="project" value="UniProtKB-KW"/>
</dbReference>
<evidence type="ECO:0000313" key="14">
    <source>
        <dbReference type="Proteomes" id="UP000735302"/>
    </source>
</evidence>
<dbReference type="InterPro" id="IPR021109">
    <property type="entry name" value="Peptidase_aspartic_dom_sf"/>
</dbReference>
<accession>A0AAV4BIG2</accession>
<dbReference type="FunFam" id="2.40.70.10:FF:000009">
    <property type="entry name" value="Aspartic proteinase A1"/>
    <property type="match status" value="1"/>
</dbReference>
<dbReference type="FunFam" id="2.40.70.10:FF:000044">
    <property type="entry name" value="Lysosomal aspartic protease"/>
    <property type="match status" value="1"/>
</dbReference>
<dbReference type="GO" id="GO:0006508">
    <property type="term" value="P:proteolysis"/>
    <property type="evidence" value="ECO:0007669"/>
    <property type="project" value="UniProtKB-KW"/>
</dbReference>
<dbReference type="InterPro" id="IPR033121">
    <property type="entry name" value="PEPTIDASE_A1"/>
</dbReference>
<dbReference type="Proteomes" id="UP000735302">
    <property type="component" value="Unassembled WGS sequence"/>
</dbReference>
<dbReference type="Gene3D" id="2.40.70.10">
    <property type="entry name" value="Acid Proteases"/>
    <property type="match status" value="2"/>
</dbReference>
<evidence type="ECO:0000256" key="4">
    <source>
        <dbReference type="ARBA" id="ARBA00022750"/>
    </source>
</evidence>
<keyword evidence="7" id="KW-0325">Glycoprotein</keyword>
<evidence type="ECO:0000256" key="8">
    <source>
        <dbReference type="PIRSR" id="PIRSR601461-1"/>
    </source>
</evidence>
<feature type="disulfide bond" evidence="9">
    <location>
        <begin position="95"/>
        <end position="102"/>
    </location>
</feature>
<dbReference type="SUPFAM" id="SSF50630">
    <property type="entry name" value="Acid proteases"/>
    <property type="match status" value="1"/>
</dbReference>
<dbReference type="EMBL" id="BLXT01005012">
    <property type="protein sequence ID" value="GFO19117.1"/>
    <property type="molecule type" value="Genomic_DNA"/>
</dbReference>
<dbReference type="PANTHER" id="PTHR47966">
    <property type="entry name" value="BETA-SITE APP-CLEAVING ENZYME, ISOFORM A-RELATED"/>
    <property type="match status" value="1"/>
</dbReference>
<feature type="chain" id="PRO_5043808599" evidence="11">
    <location>
        <begin position="18"/>
        <end position="385"/>
    </location>
</feature>
<proteinExistence type="inferred from homology"/>
<dbReference type="PROSITE" id="PS51767">
    <property type="entry name" value="PEPTIDASE_A1"/>
    <property type="match status" value="1"/>
</dbReference>
<feature type="disulfide bond" evidence="9">
    <location>
        <begin position="304"/>
        <end position="341"/>
    </location>
</feature>
<feature type="active site" evidence="8">
    <location>
        <position position="82"/>
    </location>
</feature>
<comment type="similarity">
    <text evidence="1 10">Belongs to the peptidase A1 family.</text>
</comment>
<name>A0AAV4BIG2_9GAST</name>
<keyword evidence="2 10" id="KW-0645">Protease</keyword>
<dbReference type="InterPro" id="IPR001969">
    <property type="entry name" value="Aspartic_peptidase_AS"/>
</dbReference>
<gene>
    <name evidence="13" type="ORF">PoB_004562200</name>
</gene>
<organism evidence="13 14">
    <name type="scientific">Plakobranchus ocellatus</name>
    <dbReference type="NCBI Taxonomy" id="259542"/>
    <lineage>
        <taxon>Eukaryota</taxon>
        <taxon>Metazoa</taxon>
        <taxon>Spiralia</taxon>
        <taxon>Lophotrochozoa</taxon>
        <taxon>Mollusca</taxon>
        <taxon>Gastropoda</taxon>
        <taxon>Heterobranchia</taxon>
        <taxon>Euthyneura</taxon>
        <taxon>Panpulmonata</taxon>
        <taxon>Sacoglossa</taxon>
        <taxon>Placobranchoidea</taxon>
        <taxon>Plakobranchidae</taxon>
        <taxon>Plakobranchus</taxon>
    </lineage>
</organism>
<dbReference type="AlphaFoldDB" id="A0AAV4BIG2"/>
<dbReference type="PANTHER" id="PTHR47966:SF51">
    <property type="entry name" value="BETA-SITE APP-CLEAVING ENZYME, ISOFORM A-RELATED"/>
    <property type="match status" value="1"/>
</dbReference>
<dbReference type="PROSITE" id="PS00141">
    <property type="entry name" value="ASP_PROTEASE"/>
    <property type="match status" value="1"/>
</dbReference>